<dbReference type="Proteomes" id="UP000828390">
    <property type="component" value="Unassembled WGS sequence"/>
</dbReference>
<sequence length="53" mass="6036">MKEWSSLFKAGGKETCMEYLQSVSDSSHKDIFAFYRTVPMLRCCEDEPAATLP</sequence>
<proteinExistence type="predicted"/>
<reference evidence="1" key="2">
    <citation type="submission" date="2020-11" db="EMBL/GenBank/DDBJ databases">
        <authorList>
            <person name="McCartney M.A."/>
            <person name="Auch B."/>
            <person name="Kono T."/>
            <person name="Mallez S."/>
            <person name="Becker A."/>
            <person name="Gohl D.M."/>
            <person name="Silverstein K.A.T."/>
            <person name="Koren S."/>
            <person name="Bechman K.B."/>
            <person name="Herman A."/>
            <person name="Abrahante J.E."/>
            <person name="Garbe J."/>
        </authorList>
    </citation>
    <scope>NUCLEOTIDE SEQUENCE</scope>
    <source>
        <strain evidence="1">Duluth1</strain>
        <tissue evidence="1">Whole animal</tissue>
    </source>
</reference>
<evidence type="ECO:0000313" key="2">
    <source>
        <dbReference type="Proteomes" id="UP000828390"/>
    </source>
</evidence>
<keyword evidence="2" id="KW-1185">Reference proteome</keyword>
<gene>
    <name evidence="1" type="ORF">DPMN_035528</name>
</gene>
<dbReference type="EMBL" id="JAIWYP010000002">
    <property type="protein sequence ID" value="KAH3872313.1"/>
    <property type="molecule type" value="Genomic_DNA"/>
</dbReference>
<protein>
    <submittedName>
        <fullName evidence="1">Uncharacterized protein</fullName>
    </submittedName>
</protein>
<comment type="caution">
    <text evidence="1">The sequence shown here is derived from an EMBL/GenBank/DDBJ whole genome shotgun (WGS) entry which is preliminary data.</text>
</comment>
<reference evidence="1" key="1">
    <citation type="journal article" date="2019" name="bioRxiv">
        <title>The Genome of the Zebra Mussel, Dreissena polymorpha: A Resource for Invasive Species Research.</title>
        <authorList>
            <person name="McCartney M.A."/>
            <person name="Auch B."/>
            <person name="Kono T."/>
            <person name="Mallez S."/>
            <person name="Zhang Y."/>
            <person name="Obille A."/>
            <person name="Becker A."/>
            <person name="Abrahante J.E."/>
            <person name="Garbe J."/>
            <person name="Badalamenti J.P."/>
            <person name="Herman A."/>
            <person name="Mangelson H."/>
            <person name="Liachko I."/>
            <person name="Sullivan S."/>
            <person name="Sone E.D."/>
            <person name="Koren S."/>
            <person name="Silverstein K.A.T."/>
            <person name="Beckman K.B."/>
            <person name="Gohl D.M."/>
        </authorList>
    </citation>
    <scope>NUCLEOTIDE SEQUENCE</scope>
    <source>
        <strain evidence="1">Duluth1</strain>
        <tissue evidence="1">Whole animal</tissue>
    </source>
</reference>
<accession>A0A9D4M9C1</accession>
<name>A0A9D4M9C1_DREPO</name>
<organism evidence="1 2">
    <name type="scientific">Dreissena polymorpha</name>
    <name type="common">Zebra mussel</name>
    <name type="synonym">Mytilus polymorpha</name>
    <dbReference type="NCBI Taxonomy" id="45954"/>
    <lineage>
        <taxon>Eukaryota</taxon>
        <taxon>Metazoa</taxon>
        <taxon>Spiralia</taxon>
        <taxon>Lophotrochozoa</taxon>
        <taxon>Mollusca</taxon>
        <taxon>Bivalvia</taxon>
        <taxon>Autobranchia</taxon>
        <taxon>Heteroconchia</taxon>
        <taxon>Euheterodonta</taxon>
        <taxon>Imparidentia</taxon>
        <taxon>Neoheterodontei</taxon>
        <taxon>Myida</taxon>
        <taxon>Dreissenoidea</taxon>
        <taxon>Dreissenidae</taxon>
        <taxon>Dreissena</taxon>
    </lineage>
</organism>
<dbReference type="AlphaFoldDB" id="A0A9D4M9C1"/>
<evidence type="ECO:0000313" key="1">
    <source>
        <dbReference type="EMBL" id="KAH3872313.1"/>
    </source>
</evidence>